<comment type="caution">
    <text evidence="2">The sequence shown here is derived from an EMBL/GenBank/DDBJ whole genome shotgun (WGS) entry which is preliminary data.</text>
</comment>
<organism evidence="2 3">
    <name type="scientific">Limibacillus halophilus</name>
    <dbReference type="NCBI Taxonomy" id="1579333"/>
    <lineage>
        <taxon>Bacteria</taxon>
        <taxon>Pseudomonadati</taxon>
        <taxon>Pseudomonadota</taxon>
        <taxon>Alphaproteobacteria</taxon>
        <taxon>Rhodospirillales</taxon>
        <taxon>Rhodovibrionaceae</taxon>
        <taxon>Limibacillus</taxon>
    </lineage>
</organism>
<evidence type="ECO:0000313" key="2">
    <source>
        <dbReference type="EMBL" id="MBB3064279.1"/>
    </source>
</evidence>
<feature type="domain" description="AB hydrolase-1" evidence="1">
    <location>
        <begin position="38"/>
        <end position="285"/>
    </location>
</feature>
<reference evidence="2 3" key="1">
    <citation type="submission" date="2020-08" db="EMBL/GenBank/DDBJ databases">
        <title>Genomic Encyclopedia of Type Strains, Phase III (KMG-III): the genomes of soil and plant-associated and newly described type strains.</title>
        <authorList>
            <person name="Whitman W."/>
        </authorList>
    </citation>
    <scope>NUCLEOTIDE SEQUENCE [LARGE SCALE GENOMIC DNA]</scope>
    <source>
        <strain evidence="2 3">CECT 8803</strain>
    </source>
</reference>
<dbReference type="Pfam" id="PF12697">
    <property type="entry name" value="Abhydrolase_6"/>
    <property type="match status" value="1"/>
</dbReference>
<dbReference type="RefSeq" id="WP_183415075.1">
    <property type="nucleotide sequence ID" value="NZ_JACHXA010000001.1"/>
</dbReference>
<evidence type="ECO:0000259" key="1">
    <source>
        <dbReference type="Pfam" id="PF12697"/>
    </source>
</evidence>
<gene>
    <name evidence="2" type="ORF">FHR98_000544</name>
</gene>
<evidence type="ECO:0000313" key="3">
    <source>
        <dbReference type="Proteomes" id="UP000581135"/>
    </source>
</evidence>
<proteinExistence type="predicted"/>
<dbReference type="EMBL" id="JACHXA010000001">
    <property type="protein sequence ID" value="MBB3064279.1"/>
    <property type="molecule type" value="Genomic_DNA"/>
</dbReference>
<sequence length="302" mass="33706">MSQVILNETETFTATMDDGAGITVRRWGKVRAERFIISHGNGLAVDAFKDFGLDLSRDFEVVAFDMRNHGSNATRIGNEDNWARFIKDFPQILAAIDSEFGVKPTHGAFHSLSSLTCLYSQAEIRYPWRSLTLFEPPATPPADSGLQEVMLSYHVELANRTRARRQIFDNPEQLAASMRRSPAFARISDDSILRLARATLRADGATWRLACPAEFEAATYEIASNIARWPGLARIDVPVRIVLGEREDHSSPILVEIGELLAKTFGFDSQVLPGTTHFMQLEKPAHCAELARNFASLNRKEA</sequence>
<protein>
    <submittedName>
        <fullName evidence="2">Pimeloyl-ACP methyl ester carboxylesterase</fullName>
    </submittedName>
</protein>
<keyword evidence="3" id="KW-1185">Reference proteome</keyword>
<dbReference type="SUPFAM" id="SSF53474">
    <property type="entry name" value="alpha/beta-Hydrolases"/>
    <property type="match status" value="1"/>
</dbReference>
<dbReference type="AlphaFoldDB" id="A0A839SQQ1"/>
<dbReference type="InterPro" id="IPR000073">
    <property type="entry name" value="AB_hydrolase_1"/>
</dbReference>
<name>A0A839SQQ1_9PROT</name>
<dbReference type="InterPro" id="IPR029058">
    <property type="entry name" value="AB_hydrolase_fold"/>
</dbReference>
<dbReference type="Gene3D" id="3.40.50.1820">
    <property type="entry name" value="alpha/beta hydrolase"/>
    <property type="match status" value="1"/>
</dbReference>
<dbReference type="Proteomes" id="UP000581135">
    <property type="component" value="Unassembled WGS sequence"/>
</dbReference>
<accession>A0A839SQQ1</accession>